<protein>
    <submittedName>
        <fullName evidence="6">Catabolite control protein A</fullName>
    </submittedName>
</protein>
<dbReference type="GO" id="GO:0000976">
    <property type="term" value="F:transcription cis-regulatory region binding"/>
    <property type="evidence" value="ECO:0007669"/>
    <property type="project" value="TreeGrafter"/>
</dbReference>
<keyword evidence="4" id="KW-0804">Transcription</keyword>
<keyword evidence="1" id="KW-0678">Repressor</keyword>
<evidence type="ECO:0000313" key="6">
    <source>
        <dbReference type="EMBL" id="SBT12750.1"/>
    </source>
</evidence>
<accession>A0A1C3JC86</accession>
<keyword evidence="3" id="KW-0238">DNA-binding</keyword>
<feature type="domain" description="Transcriptional regulator LacI/GalR-like sensor" evidence="5">
    <location>
        <begin position="75"/>
        <end position="235"/>
    </location>
</feature>
<dbReference type="SUPFAM" id="SSF53822">
    <property type="entry name" value="Periplasmic binding protein-like I"/>
    <property type="match status" value="1"/>
</dbReference>
<organism evidence="6 7">
    <name type="scientific">Vibrio celticus</name>
    <dbReference type="NCBI Taxonomy" id="446372"/>
    <lineage>
        <taxon>Bacteria</taxon>
        <taxon>Pseudomonadati</taxon>
        <taxon>Pseudomonadota</taxon>
        <taxon>Gammaproteobacteria</taxon>
        <taxon>Vibrionales</taxon>
        <taxon>Vibrionaceae</taxon>
        <taxon>Vibrio</taxon>
    </lineage>
</organism>
<dbReference type="Gene3D" id="3.40.50.2300">
    <property type="match status" value="2"/>
</dbReference>
<dbReference type="PANTHER" id="PTHR30146:SF95">
    <property type="entry name" value="RIBOSE OPERON REPRESSOR"/>
    <property type="match status" value="1"/>
</dbReference>
<evidence type="ECO:0000259" key="5">
    <source>
        <dbReference type="Pfam" id="PF13377"/>
    </source>
</evidence>
<keyword evidence="7" id="KW-1185">Reference proteome</keyword>
<keyword evidence="2" id="KW-0805">Transcription regulation</keyword>
<dbReference type="InterPro" id="IPR028082">
    <property type="entry name" value="Peripla_BP_I"/>
</dbReference>
<name>A0A1C3JC86_9VIBR</name>
<dbReference type="AlphaFoldDB" id="A0A1C3JC86"/>
<gene>
    <name evidence="6" type="primary">ccpA_3</name>
    <name evidence="6" type="ORF">VCE7224_01493</name>
</gene>
<dbReference type="EMBL" id="FLQZ01000031">
    <property type="protein sequence ID" value="SBT12750.1"/>
    <property type="molecule type" value="Genomic_DNA"/>
</dbReference>
<reference evidence="7" key="1">
    <citation type="submission" date="2016-06" db="EMBL/GenBank/DDBJ databases">
        <authorList>
            <person name="Rodrigo-Torres L."/>
            <person name="Arahal D.R."/>
        </authorList>
    </citation>
    <scope>NUCLEOTIDE SEQUENCE [LARGE SCALE GENOMIC DNA]</scope>
    <source>
        <strain evidence="7">CECT 7224</strain>
    </source>
</reference>
<sequence length="235" mass="25885">MLLNVKHEQDLEQAILRLSGYQVDGVIAVAGSLPVEGFEQCLKLSLPLVTLGRADERGIIPSVQTDNVQAGRLAAEHLIRLGITKLGFIAGRQDGSASNERYQGFKNVVEEQLGFIPERLCAHSYGYSAGFELAIREIEAIRELDGIFCASDALAMGVLDSCRDIARIPVPEQLRIVGCDNVPQAAWQGYQLTTIAQPVNEIAKTVMEKLNQIWSNQHGTQTYTRISPILKVRRT</sequence>
<dbReference type="Proteomes" id="UP000092819">
    <property type="component" value="Unassembled WGS sequence"/>
</dbReference>
<dbReference type="PANTHER" id="PTHR30146">
    <property type="entry name" value="LACI-RELATED TRANSCRIPTIONAL REPRESSOR"/>
    <property type="match status" value="1"/>
</dbReference>
<proteinExistence type="predicted"/>
<dbReference type="GO" id="GO:0003700">
    <property type="term" value="F:DNA-binding transcription factor activity"/>
    <property type="evidence" value="ECO:0007669"/>
    <property type="project" value="TreeGrafter"/>
</dbReference>
<dbReference type="CDD" id="cd06278">
    <property type="entry name" value="PBP1_LacI-like"/>
    <property type="match status" value="1"/>
</dbReference>
<evidence type="ECO:0000256" key="3">
    <source>
        <dbReference type="ARBA" id="ARBA00023125"/>
    </source>
</evidence>
<evidence type="ECO:0000256" key="1">
    <source>
        <dbReference type="ARBA" id="ARBA00022491"/>
    </source>
</evidence>
<dbReference type="InterPro" id="IPR046335">
    <property type="entry name" value="LacI/GalR-like_sensor"/>
</dbReference>
<evidence type="ECO:0000256" key="2">
    <source>
        <dbReference type="ARBA" id="ARBA00023015"/>
    </source>
</evidence>
<evidence type="ECO:0000313" key="7">
    <source>
        <dbReference type="Proteomes" id="UP000092819"/>
    </source>
</evidence>
<dbReference type="Pfam" id="PF13377">
    <property type="entry name" value="Peripla_BP_3"/>
    <property type="match status" value="1"/>
</dbReference>
<evidence type="ECO:0000256" key="4">
    <source>
        <dbReference type="ARBA" id="ARBA00023163"/>
    </source>
</evidence>